<dbReference type="EMBL" id="JACVVK020000109">
    <property type="protein sequence ID" value="KAK7491862.1"/>
    <property type="molecule type" value="Genomic_DNA"/>
</dbReference>
<sequence length="89" mass="9712">MLSKQDAIPGATALRCTCNWHYLYPPDVGGSLLIAVAKTDRNRNTPITTHESTAILSSPKLCVHLVIAAYYVADLSVGVIRPDAQWTFL</sequence>
<comment type="caution">
    <text evidence="1">The sequence shown here is derived from an EMBL/GenBank/DDBJ whole genome shotgun (WGS) entry which is preliminary data.</text>
</comment>
<dbReference type="AlphaFoldDB" id="A0ABD0KYI9"/>
<organism evidence="1 2">
    <name type="scientific">Batillaria attramentaria</name>
    <dbReference type="NCBI Taxonomy" id="370345"/>
    <lineage>
        <taxon>Eukaryota</taxon>
        <taxon>Metazoa</taxon>
        <taxon>Spiralia</taxon>
        <taxon>Lophotrochozoa</taxon>
        <taxon>Mollusca</taxon>
        <taxon>Gastropoda</taxon>
        <taxon>Caenogastropoda</taxon>
        <taxon>Sorbeoconcha</taxon>
        <taxon>Cerithioidea</taxon>
        <taxon>Batillariidae</taxon>
        <taxon>Batillaria</taxon>
    </lineage>
</organism>
<protein>
    <submittedName>
        <fullName evidence="1">Uncharacterized protein</fullName>
    </submittedName>
</protein>
<reference evidence="1 2" key="1">
    <citation type="journal article" date="2023" name="Sci. Data">
        <title>Genome assembly of the Korean intertidal mud-creeper Batillaria attramentaria.</title>
        <authorList>
            <person name="Patra A.K."/>
            <person name="Ho P.T."/>
            <person name="Jun S."/>
            <person name="Lee S.J."/>
            <person name="Kim Y."/>
            <person name="Won Y.J."/>
        </authorList>
    </citation>
    <scope>NUCLEOTIDE SEQUENCE [LARGE SCALE GENOMIC DNA]</scope>
    <source>
        <strain evidence="1">Wonlab-2016</strain>
    </source>
</reference>
<evidence type="ECO:0000313" key="2">
    <source>
        <dbReference type="Proteomes" id="UP001519460"/>
    </source>
</evidence>
<keyword evidence="2" id="KW-1185">Reference proteome</keyword>
<accession>A0ABD0KYI9</accession>
<gene>
    <name evidence="1" type="ORF">BaRGS_00016881</name>
</gene>
<name>A0ABD0KYI9_9CAEN</name>
<dbReference type="Proteomes" id="UP001519460">
    <property type="component" value="Unassembled WGS sequence"/>
</dbReference>
<proteinExistence type="predicted"/>
<evidence type="ECO:0000313" key="1">
    <source>
        <dbReference type="EMBL" id="KAK7491862.1"/>
    </source>
</evidence>